<organism evidence="2 3">
    <name type="scientific">Nocardia iowensis</name>
    <dbReference type="NCBI Taxonomy" id="204891"/>
    <lineage>
        <taxon>Bacteria</taxon>
        <taxon>Bacillati</taxon>
        <taxon>Actinomycetota</taxon>
        <taxon>Actinomycetes</taxon>
        <taxon>Mycobacteriales</taxon>
        <taxon>Nocardiaceae</taxon>
        <taxon>Nocardia</taxon>
    </lineage>
</organism>
<dbReference type="Proteomes" id="UP000694257">
    <property type="component" value="Chromosome"/>
</dbReference>
<feature type="region of interest" description="Disordered" evidence="1">
    <location>
        <begin position="1"/>
        <end position="84"/>
    </location>
</feature>
<name>A0ABX8RS89_NOCIO</name>
<proteinExistence type="predicted"/>
<evidence type="ECO:0000256" key="1">
    <source>
        <dbReference type="SAM" id="MobiDB-lite"/>
    </source>
</evidence>
<feature type="compositionally biased region" description="Acidic residues" evidence="1">
    <location>
        <begin position="67"/>
        <end position="84"/>
    </location>
</feature>
<dbReference type="EMBL" id="CP078145">
    <property type="protein sequence ID" value="QXN92489.1"/>
    <property type="molecule type" value="Genomic_DNA"/>
</dbReference>
<evidence type="ECO:0000313" key="2">
    <source>
        <dbReference type="EMBL" id="QXN92489.1"/>
    </source>
</evidence>
<protein>
    <submittedName>
        <fullName evidence="2">Uncharacterized protein</fullName>
    </submittedName>
</protein>
<feature type="compositionally biased region" description="Basic and acidic residues" evidence="1">
    <location>
        <begin position="8"/>
        <end position="19"/>
    </location>
</feature>
<accession>A0ABX8RS89</accession>
<sequence>MTTPGDEAADRRPGDESAAEHAGPANDPSAATDDQPAGQPDDSTPSPEDAKAQAFMREFMTSLSDESATDEPGTDESAEDAPTDADSEAFMREFVNAFAESGEEPDVGFTLLEQPPAADVAERAKQLGHQMARELAALGPQGWRRLEAVFALTTSAETAFVEYSDDDQRSVQAQPTPEILELAREHRDVSARLSDGPWWRLLMTLTSSGEIEVDYDYGDEPFPEDQLFPAEVYRADLEAYPRQTLPVWLAAYVGHGERQSRPAQLAAAQARADRAAGVRAVLSQHEFPAFPLMSARWAVIAAAFVAAGSQWGPRVLPALGWFEGAKRSGSTLYTLPGGRAVLSGGVWNAPELHATYNEGAPMPALFAGAPEWVANPVLNPRAASGLLSFCYWWEGGRWYRGESPTSDQLAEAVPGVWTADTVVDVVTGLLAEQPTDRQREAVATLVSAAEVGVVTRDTLVDVFGDDGTFDIDSALYQLTLAGVTLTLPEPMPQAEAIERVRQYILDQEMDTSGYPLEKLRADRISVGWMVFVPTEPGEISIGRAIFYIADDGVLEQSSSSVAPSVYIADFEQRFQQRQGSVNA</sequence>
<evidence type="ECO:0000313" key="3">
    <source>
        <dbReference type="Proteomes" id="UP000694257"/>
    </source>
</evidence>
<dbReference type="RefSeq" id="WP_218473812.1">
    <property type="nucleotide sequence ID" value="NZ_BAABJN010000005.1"/>
</dbReference>
<reference evidence="2 3" key="1">
    <citation type="submission" date="2021-07" db="EMBL/GenBank/DDBJ databases">
        <title>Whole Genome Sequence of Nocardia Iowensis.</title>
        <authorList>
            <person name="Lamm A."/>
            <person name="Collins-Fairclough A.M."/>
            <person name="Bunk B."/>
            <person name="Sproer C."/>
        </authorList>
    </citation>
    <scope>NUCLEOTIDE SEQUENCE [LARGE SCALE GENOMIC DNA]</scope>
    <source>
        <strain evidence="2 3">NRRL 5646</strain>
    </source>
</reference>
<gene>
    <name evidence="2" type="ORF">KV110_04885</name>
</gene>
<keyword evidence="3" id="KW-1185">Reference proteome</keyword>